<evidence type="ECO:0008006" key="4">
    <source>
        <dbReference type="Google" id="ProtNLM"/>
    </source>
</evidence>
<keyword evidence="1" id="KW-1133">Transmembrane helix</keyword>
<protein>
    <recommendedName>
        <fullName evidence="4">Peptidase MA-like domain-containing protein</fullName>
    </recommendedName>
</protein>
<evidence type="ECO:0000313" key="3">
    <source>
        <dbReference type="Proteomes" id="UP001500190"/>
    </source>
</evidence>
<feature type="transmembrane region" description="Helical" evidence="1">
    <location>
        <begin position="20"/>
        <end position="39"/>
    </location>
</feature>
<dbReference type="RefSeq" id="WP_344196759.1">
    <property type="nucleotide sequence ID" value="NZ_BAAAND010000008.1"/>
</dbReference>
<keyword evidence="1" id="KW-0812">Transmembrane</keyword>
<dbReference type="Proteomes" id="UP001500190">
    <property type="component" value="Unassembled WGS sequence"/>
</dbReference>
<comment type="caution">
    <text evidence="2">The sequence shown here is derived from an EMBL/GenBank/DDBJ whole genome shotgun (WGS) entry which is preliminary data.</text>
</comment>
<gene>
    <name evidence="2" type="ORF">GCM10009742_56990</name>
</gene>
<organism evidence="2 3">
    <name type="scientific">Kribbella karoonensis</name>
    <dbReference type="NCBI Taxonomy" id="324851"/>
    <lineage>
        <taxon>Bacteria</taxon>
        <taxon>Bacillati</taxon>
        <taxon>Actinomycetota</taxon>
        <taxon>Actinomycetes</taxon>
        <taxon>Propionibacteriales</taxon>
        <taxon>Kribbellaceae</taxon>
        <taxon>Kribbella</taxon>
    </lineage>
</organism>
<accession>A0ABN2EFJ2</accession>
<keyword evidence="3" id="KW-1185">Reference proteome</keyword>
<keyword evidence="1" id="KW-0472">Membrane</keyword>
<proteinExistence type="predicted"/>
<evidence type="ECO:0000256" key="1">
    <source>
        <dbReference type="SAM" id="Phobius"/>
    </source>
</evidence>
<sequence length="444" mass="48625">MSDGGGRHSRHAARRRSRVWPVLLSLVLIAAAVGGGLYLHRSSQQNQDAAAAGPSTPAIDLAARSAAVNQVLQRRAQAVLTGNEQEFVADVDPADTKLVARQRTLFANLRQFGFAKLGYQQLAQQYDDAIAQRYGPSTYLVAVAMEYQLRGIDLVPVRAMLGYTFSRRSNGRWMLVSDSDLDKRLPRGSHEEAWDFGPVLVKRASRVLVVVEQGQDALANKLVAMSRNAVQAVSKNWPGGWNGSGVVIALDDKVVRGADYSQPKNAEDALAMATFVYRTLPGEVTGEGERTDSYVVLNPNNRSKVDARTLAHEFTHVATAPYGPYAPRWMVEGAATYVEFLPMAGQKDLAIGQYRLDVRTKYLANVTALPADATFFDQADSSYPLSWLALDYLFTRFGPTEVGTLYRELASLGVTQKDRDRIMLEHLGMTEAGLFRALKAAAAA</sequence>
<dbReference type="EMBL" id="BAAAND010000008">
    <property type="protein sequence ID" value="GAA1601448.1"/>
    <property type="molecule type" value="Genomic_DNA"/>
</dbReference>
<reference evidence="3" key="1">
    <citation type="journal article" date="2019" name="Int. J. Syst. Evol. Microbiol.">
        <title>The Global Catalogue of Microorganisms (GCM) 10K type strain sequencing project: providing services to taxonomists for standard genome sequencing and annotation.</title>
        <authorList>
            <consortium name="The Broad Institute Genomics Platform"/>
            <consortium name="The Broad Institute Genome Sequencing Center for Infectious Disease"/>
            <person name="Wu L."/>
            <person name="Ma J."/>
        </authorList>
    </citation>
    <scope>NUCLEOTIDE SEQUENCE [LARGE SCALE GENOMIC DNA]</scope>
    <source>
        <strain evidence="3">JCM 14304</strain>
    </source>
</reference>
<name>A0ABN2EFJ2_9ACTN</name>
<evidence type="ECO:0000313" key="2">
    <source>
        <dbReference type="EMBL" id="GAA1601448.1"/>
    </source>
</evidence>